<evidence type="ECO:0000313" key="1">
    <source>
        <dbReference type="EMBL" id="MFE7967369.1"/>
    </source>
</evidence>
<evidence type="ECO:0000313" key="2">
    <source>
        <dbReference type="Proteomes" id="UP001600650"/>
    </source>
</evidence>
<dbReference type="Pfam" id="PF14433">
    <property type="entry name" value="SUKH-3"/>
    <property type="match status" value="1"/>
</dbReference>
<sequence>MTRTVSTRPWPAQTQSCATPFRAGIHRLELRSLDFSGPGISSARTPFELDPELAWGEADRFTEWGEAIGRRLCPLGEPDHGRFFLGTVEEGVLYLVETWIASFGPVPHAMENLVLGVAPRRIDEGYEPAGHPS</sequence>
<dbReference type="InterPro" id="IPR025850">
    <property type="entry name" value="SUKH-3"/>
</dbReference>
<reference evidence="1 2" key="1">
    <citation type="submission" date="2024-09" db="EMBL/GenBank/DDBJ databases">
        <title>The Natural Products Discovery Center: Release of the First 8490 Sequenced Strains for Exploring Actinobacteria Biosynthetic Diversity.</title>
        <authorList>
            <person name="Kalkreuter E."/>
            <person name="Kautsar S.A."/>
            <person name="Yang D."/>
            <person name="Bader C.D."/>
            <person name="Teijaro C.N."/>
            <person name="Fluegel L."/>
            <person name="Davis C.M."/>
            <person name="Simpson J.R."/>
            <person name="Lauterbach L."/>
            <person name="Steele A.D."/>
            <person name="Gui C."/>
            <person name="Meng S."/>
            <person name="Li G."/>
            <person name="Viehrig K."/>
            <person name="Ye F."/>
            <person name="Su P."/>
            <person name="Kiefer A.F."/>
            <person name="Nichols A."/>
            <person name="Cepeda A.J."/>
            <person name="Yan W."/>
            <person name="Fan B."/>
            <person name="Jiang Y."/>
            <person name="Adhikari A."/>
            <person name="Zheng C.-J."/>
            <person name="Schuster L."/>
            <person name="Cowan T.M."/>
            <person name="Smanski M.J."/>
            <person name="Chevrette M.G."/>
            <person name="De Carvalho L.P.S."/>
            <person name="Shen B."/>
        </authorList>
    </citation>
    <scope>NUCLEOTIDE SEQUENCE [LARGE SCALE GENOMIC DNA]</scope>
    <source>
        <strain evidence="1 2">NPDC057399</strain>
    </source>
</reference>
<dbReference type="EMBL" id="JBHVBU010000144">
    <property type="protein sequence ID" value="MFE7967369.1"/>
    <property type="molecule type" value="Genomic_DNA"/>
</dbReference>
<accession>A0ABW6JQT8</accession>
<dbReference type="Proteomes" id="UP001600650">
    <property type="component" value="Unassembled WGS sequence"/>
</dbReference>
<organism evidence="1 2">
    <name type="scientific">Streptomyces cellulosae</name>
    <dbReference type="NCBI Taxonomy" id="1968"/>
    <lineage>
        <taxon>Bacteria</taxon>
        <taxon>Bacillati</taxon>
        <taxon>Actinomycetota</taxon>
        <taxon>Actinomycetes</taxon>
        <taxon>Kitasatosporales</taxon>
        <taxon>Streptomycetaceae</taxon>
        <taxon>Streptomyces</taxon>
    </lineage>
</organism>
<dbReference type="RefSeq" id="WP_381728569.1">
    <property type="nucleotide sequence ID" value="NZ_JBHVBU010000144.1"/>
</dbReference>
<gene>
    <name evidence="1" type="ORF">ACFU0X_30765</name>
</gene>
<protein>
    <submittedName>
        <fullName evidence="1">SUKH-3 domain-containing protein</fullName>
    </submittedName>
</protein>
<proteinExistence type="predicted"/>
<keyword evidence="2" id="KW-1185">Reference proteome</keyword>
<comment type="caution">
    <text evidence="1">The sequence shown here is derived from an EMBL/GenBank/DDBJ whole genome shotgun (WGS) entry which is preliminary data.</text>
</comment>
<name>A0ABW6JQT8_STRCE</name>